<name>A0A1G1VFL7_9BACT</name>
<gene>
    <name evidence="2" type="ORF">A3A77_01965</name>
</gene>
<organism evidence="2 3">
    <name type="scientific">Candidatus Blackburnbacteria bacterium RIFCSPLOWO2_01_FULL_40_20</name>
    <dbReference type="NCBI Taxonomy" id="1797519"/>
    <lineage>
        <taxon>Bacteria</taxon>
        <taxon>Candidatus Blackburniibacteriota</taxon>
    </lineage>
</organism>
<comment type="caution">
    <text evidence="2">The sequence shown here is derived from an EMBL/GenBank/DDBJ whole genome shotgun (WGS) entry which is preliminary data.</text>
</comment>
<evidence type="ECO:0000313" key="2">
    <source>
        <dbReference type="EMBL" id="OGY14225.1"/>
    </source>
</evidence>
<protein>
    <submittedName>
        <fullName evidence="2">Uncharacterized protein</fullName>
    </submittedName>
</protein>
<dbReference type="Proteomes" id="UP000178659">
    <property type="component" value="Unassembled WGS sequence"/>
</dbReference>
<evidence type="ECO:0000256" key="1">
    <source>
        <dbReference type="SAM" id="MobiDB-lite"/>
    </source>
</evidence>
<dbReference type="AlphaFoldDB" id="A0A1G1VFL7"/>
<feature type="compositionally biased region" description="Polar residues" evidence="1">
    <location>
        <begin position="42"/>
        <end position="61"/>
    </location>
</feature>
<reference evidence="2 3" key="1">
    <citation type="journal article" date="2016" name="Nat. Commun.">
        <title>Thousands of microbial genomes shed light on interconnected biogeochemical processes in an aquifer system.</title>
        <authorList>
            <person name="Anantharaman K."/>
            <person name="Brown C.T."/>
            <person name="Hug L.A."/>
            <person name="Sharon I."/>
            <person name="Castelle C.J."/>
            <person name="Probst A.J."/>
            <person name="Thomas B.C."/>
            <person name="Singh A."/>
            <person name="Wilkins M.J."/>
            <person name="Karaoz U."/>
            <person name="Brodie E.L."/>
            <person name="Williams K.H."/>
            <person name="Hubbard S.S."/>
            <person name="Banfield J.F."/>
        </authorList>
    </citation>
    <scope>NUCLEOTIDE SEQUENCE [LARGE SCALE GENOMIC DNA]</scope>
</reference>
<accession>A0A1G1VFL7</accession>
<sequence>MYGGQELGVKPENVLDWNEQHLQREGAEQVPVKGVLFTASQTTVDQQKNQTRSCSHTLTSMDKQEKARRQ</sequence>
<feature type="region of interest" description="Disordered" evidence="1">
    <location>
        <begin position="42"/>
        <end position="70"/>
    </location>
</feature>
<dbReference type="EMBL" id="MHCC01000001">
    <property type="protein sequence ID" value="OGY14225.1"/>
    <property type="molecule type" value="Genomic_DNA"/>
</dbReference>
<evidence type="ECO:0000313" key="3">
    <source>
        <dbReference type="Proteomes" id="UP000178659"/>
    </source>
</evidence>
<proteinExistence type="predicted"/>